<evidence type="ECO:0000313" key="3">
    <source>
        <dbReference type="Proteomes" id="UP000233387"/>
    </source>
</evidence>
<name>A0A2N3I9T7_9BACT</name>
<feature type="compositionally biased region" description="Low complexity" evidence="1">
    <location>
        <begin position="206"/>
        <end position="218"/>
    </location>
</feature>
<feature type="region of interest" description="Disordered" evidence="1">
    <location>
        <begin position="232"/>
        <end position="284"/>
    </location>
</feature>
<feature type="compositionally biased region" description="Polar residues" evidence="1">
    <location>
        <begin position="174"/>
        <end position="192"/>
    </location>
</feature>
<dbReference type="RefSeq" id="WP_133121577.1">
    <property type="nucleotide sequence ID" value="NZ_NKXO01000038.1"/>
</dbReference>
<accession>A0A2N3I9T7</accession>
<dbReference type="AlphaFoldDB" id="A0A2N3I9T7"/>
<feature type="region of interest" description="Disordered" evidence="1">
    <location>
        <begin position="172"/>
        <end position="219"/>
    </location>
</feature>
<dbReference type="OrthoDB" id="8477333at2"/>
<feature type="compositionally biased region" description="Basic and acidic residues" evidence="1">
    <location>
        <begin position="193"/>
        <end position="202"/>
    </location>
</feature>
<protein>
    <submittedName>
        <fullName evidence="2">Uncharacterized protein</fullName>
    </submittedName>
</protein>
<comment type="caution">
    <text evidence="2">The sequence shown here is derived from an EMBL/GenBank/DDBJ whole genome shotgun (WGS) entry which is preliminary data.</text>
</comment>
<evidence type="ECO:0000313" key="2">
    <source>
        <dbReference type="EMBL" id="PKQ67076.1"/>
    </source>
</evidence>
<feature type="compositionally biased region" description="Low complexity" evidence="1">
    <location>
        <begin position="260"/>
        <end position="275"/>
    </location>
</feature>
<dbReference type="Proteomes" id="UP000233387">
    <property type="component" value="Unassembled WGS sequence"/>
</dbReference>
<sequence>MDYNIPQKSSFTSYGVFPVFLPEKILFTPEAAKVPEWFANLQANPNSLQEATIKNNILDELLLGNANSQFLQMGYGIKPRQEFLQNLQENVSRQNFIAKKIKQGFVPILGENFGGFQQVLSLIKRPSTPQPRLVVIEEYKTVSFLGNYGAGKTLKTFTMLPGEETTIAIRTYRESSSTQSRSENVVDSFSESSAKEMEKLLETENSSSSQDSTQKSKSANVGLSFPKIGLSGGTSASKSSQSVRQANTKSLNKALEKSVENSNSSRNVSVNTSSSITAKEGEEETITRRLKNVNQSCTLNVVFRQLLQEYITITYLDNIKVGFTNGHPEIDDIVPIEELDTLLKRYIEAKDIEEVRERLIFEYEKVMSSENGEKVFLAKIRKEDYDGNDASYYTKVKNLEDSYQVGENMTLKVAGVIQNVEKYTLRTDSLIADCVLGQGAALDCFSAKLQNSDSDKGILENEKTRIALQILESITDPVAKAEAFAKMFNPPKNV</sequence>
<proteinExistence type="predicted"/>
<keyword evidence="3" id="KW-1185">Reference proteome</keyword>
<reference evidence="2 3" key="1">
    <citation type="submission" date="2017-06" db="EMBL/GenBank/DDBJ databases">
        <title>Raineya orbicola gen. nov., sp. nov. a slightly thermophilic bacterium of the phylum Bacteroidetes and the description of Raineyaceae fam. nov.</title>
        <authorList>
            <person name="Albuquerque L."/>
            <person name="Polonia A.R.M."/>
            <person name="Barroso C."/>
            <person name="Froufe H.J.C."/>
            <person name="Lage O."/>
            <person name="Lobo-Da-Cunha A."/>
            <person name="Egas C."/>
            <person name="Da Costa M.S."/>
        </authorList>
    </citation>
    <scope>NUCLEOTIDE SEQUENCE [LARGE SCALE GENOMIC DNA]</scope>
    <source>
        <strain evidence="2 3">SPSPC-11</strain>
    </source>
</reference>
<organism evidence="2 3">
    <name type="scientific">Raineya orbicola</name>
    <dbReference type="NCBI Taxonomy" id="2016530"/>
    <lineage>
        <taxon>Bacteria</taxon>
        <taxon>Pseudomonadati</taxon>
        <taxon>Bacteroidota</taxon>
        <taxon>Cytophagia</taxon>
        <taxon>Cytophagales</taxon>
        <taxon>Raineyaceae</taxon>
        <taxon>Raineya</taxon>
    </lineage>
</organism>
<feature type="compositionally biased region" description="Low complexity" evidence="1">
    <location>
        <begin position="233"/>
        <end position="242"/>
    </location>
</feature>
<evidence type="ECO:0000256" key="1">
    <source>
        <dbReference type="SAM" id="MobiDB-lite"/>
    </source>
</evidence>
<dbReference type="EMBL" id="NKXO01000038">
    <property type="protein sequence ID" value="PKQ67076.1"/>
    <property type="molecule type" value="Genomic_DNA"/>
</dbReference>
<gene>
    <name evidence="2" type="ORF">Rain11_2181</name>
</gene>